<dbReference type="GO" id="GO:0016874">
    <property type="term" value="F:ligase activity"/>
    <property type="evidence" value="ECO:0007669"/>
    <property type="project" value="UniProtKB-KW"/>
</dbReference>
<organism evidence="3 4">
    <name type="scientific">Paraburkholderia xenovorans (strain LB400)</name>
    <dbReference type="NCBI Taxonomy" id="266265"/>
    <lineage>
        <taxon>Bacteria</taxon>
        <taxon>Pseudomonadati</taxon>
        <taxon>Pseudomonadota</taxon>
        <taxon>Betaproteobacteria</taxon>
        <taxon>Burkholderiales</taxon>
        <taxon>Burkholderiaceae</taxon>
        <taxon>Paraburkholderia</taxon>
    </lineage>
</organism>
<feature type="domain" description="AMP-dependent synthetase/ligase" evidence="1">
    <location>
        <begin position="126"/>
        <end position="338"/>
    </location>
</feature>
<dbReference type="InterPro" id="IPR029069">
    <property type="entry name" value="HotDog_dom_sf"/>
</dbReference>
<dbReference type="SUPFAM" id="SSF56801">
    <property type="entry name" value="Acetyl-CoA synthetase-like"/>
    <property type="match status" value="1"/>
</dbReference>
<dbReference type="PANTHER" id="PTHR43767:SF10">
    <property type="entry name" value="SURFACTIN SYNTHASE SUBUNIT 1"/>
    <property type="match status" value="1"/>
</dbReference>
<dbReference type="InterPro" id="IPR000873">
    <property type="entry name" value="AMP-dep_synth/lig_dom"/>
</dbReference>
<reference evidence="3 4" key="1">
    <citation type="journal article" date="2006" name="Proc. Natl. Acad. Sci. U.S.A.">
        <title>Burkholderia xenovorans LB400 harbors a multi-replicon, 9.73-Mbp genome shaped for versatility.</title>
        <authorList>
            <person name="Chain P.S."/>
            <person name="Denef V.J."/>
            <person name="Konstantinidis K.T."/>
            <person name="Vergez L.M."/>
            <person name="Agullo L."/>
            <person name="Reyes V.L."/>
            <person name="Hauser L."/>
            <person name="Cordova M."/>
            <person name="Gomez L."/>
            <person name="Gonzalez M."/>
            <person name="Land M."/>
            <person name="Lao V."/>
            <person name="Larimer F."/>
            <person name="LiPuma J.J."/>
            <person name="Mahenthiralingam E."/>
            <person name="Malfatti S.A."/>
            <person name="Marx C.J."/>
            <person name="Parnell J.J."/>
            <person name="Ramette A."/>
            <person name="Richardson P."/>
            <person name="Seeger M."/>
            <person name="Smith D."/>
            <person name="Spilker T."/>
            <person name="Sul W.J."/>
            <person name="Tsoi T.V."/>
            <person name="Ulrich L.E."/>
            <person name="Zhulin I.B."/>
            <person name="Tiedje J.M."/>
        </authorList>
    </citation>
    <scope>NUCLEOTIDE SEQUENCE [LARGE SCALE GENOMIC DNA]</scope>
    <source>
        <strain evidence="3 4">LB400</strain>
    </source>
</reference>
<feature type="domain" description="ApeI dehydratase-like" evidence="2">
    <location>
        <begin position="511"/>
        <end position="607"/>
    </location>
</feature>
<evidence type="ECO:0000313" key="3">
    <source>
        <dbReference type="EMBL" id="ABE32015.1"/>
    </source>
</evidence>
<dbReference type="KEGG" id="bxb:DR64_3093"/>
<dbReference type="Pfam" id="PF00501">
    <property type="entry name" value="AMP-binding"/>
    <property type="match status" value="1"/>
</dbReference>
<dbReference type="PATRIC" id="fig|266265.5.peg.3652"/>
<dbReference type="Gene3D" id="3.40.50.12780">
    <property type="entry name" value="N-terminal domain of ligase-like"/>
    <property type="match status" value="1"/>
</dbReference>
<dbReference type="Pfam" id="PF22818">
    <property type="entry name" value="ApeI-like"/>
    <property type="match status" value="1"/>
</dbReference>
<dbReference type="Gene3D" id="3.30.300.30">
    <property type="match status" value="1"/>
</dbReference>
<dbReference type="RefSeq" id="WP_011489527.1">
    <property type="nucleotide sequence ID" value="NC_007951.1"/>
</dbReference>
<keyword evidence="3" id="KW-0436">Ligase</keyword>
<dbReference type="InterPro" id="IPR054545">
    <property type="entry name" value="ApeI-like"/>
</dbReference>
<evidence type="ECO:0000313" key="4">
    <source>
        <dbReference type="Proteomes" id="UP000001817"/>
    </source>
</evidence>
<gene>
    <name evidence="3" type="ORF">Bxe_A0931</name>
</gene>
<accession>Q13V74</accession>
<evidence type="ECO:0000259" key="1">
    <source>
        <dbReference type="Pfam" id="PF00501"/>
    </source>
</evidence>
<keyword evidence="4" id="KW-1185">Reference proteome</keyword>
<dbReference type="OrthoDB" id="9787658at2"/>
<dbReference type="InterPro" id="IPR050237">
    <property type="entry name" value="ATP-dep_AMP-bd_enzyme"/>
</dbReference>
<proteinExistence type="predicted"/>
<dbReference type="InterPro" id="IPR045851">
    <property type="entry name" value="AMP-bd_C_sf"/>
</dbReference>
<sequence length="615" mass="65689">MIALHDLLSVVHESAALRTPVCREGGTVLDRAAFRARVAALIALVQTRAAQRYALCIDDPFDFACALFALFACGKEPVIPANATPGYLADLADAYDAVLTDADLPPFEFAAKANVSVDAEAEVNAVIHADTGLDTGVEVGVSAAAAGNAGVDTDTGNAEAASAYASNAAYPIARHAPLTLYTSGSSGRPKPIRKTLAQFNAEVHTLEKQWGALVGDATMLASVPHHHIYGLLFRVLWPLAAGRAFDRAVSIEPLHLQAQIEQCGAVVIVSTPAQLSRWPALPGFADLTPAPRAFFSSGGPLAPEAAQEYAAAYGAAPLEIYGSTETGGIAWRRQDQSDAWQPVAGIDVRRDEDGALNVRSPHLDHTGWHRTDDRIAFDADGRFRLQGRLDRVLKLDGKRVSLPELEARLALHPYVAQAAIVPLTGASRERVGAVVALTEAGGAALRDEGRVALAKMLRRHLAEYFDVVVLPRHWRFRVTLPFDARGKLPVAAVAAAFEPRSEGVEVLAEARSGDTLHYELRVPPTLVHFAGHFPGLPILPGVVQIDWAMRLAADHLPAVRALASIDRLKFMAPVPPGAVLKLTLAHDAARRRVQFAYRVNGRDCASGVIVYGAPA</sequence>
<dbReference type="AlphaFoldDB" id="Q13V74"/>
<dbReference type="CDD" id="cd00493">
    <property type="entry name" value="FabA_FabZ"/>
    <property type="match status" value="1"/>
</dbReference>
<name>Q13V74_PARXL</name>
<evidence type="ECO:0000259" key="2">
    <source>
        <dbReference type="Pfam" id="PF22818"/>
    </source>
</evidence>
<dbReference type="SUPFAM" id="SSF54637">
    <property type="entry name" value="Thioesterase/thiol ester dehydrase-isomerase"/>
    <property type="match status" value="1"/>
</dbReference>
<dbReference type="KEGG" id="bxe:Bxe_A0931"/>
<protein>
    <submittedName>
        <fullName evidence="3">AMP-dependent synthetase and ligase</fullName>
    </submittedName>
</protein>
<dbReference type="Gene3D" id="3.10.129.10">
    <property type="entry name" value="Hotdog Thioesterase"/>
    <property type="match status" value="1"/>
</dbReference>
<dbReference type="eggNOG" id="COG0764">
    <property type="taxonomic scope" value="Bacteria"/>
</dbReference>
<dbReference type="STRING" id="266265.Bxe_A0931"/>
<dbReference type="eggNOG" id="COG0318">
    <property type="taxonomic scope" value="Bacteria"/>
</dbReference>
<dbReference type="EMBL" id="CP000270">
    <property type="protein sequence ID" value="ABE32015.1"/>
    <property type="molecule type" value="Genomic_DNA"/>
</dbReference>
<dbReference type="Proteomes" id="UP000001817">
    <property type="component" value="Chromosome 1"/>
</dbReference>
<dbReference type="InterPro" id="IPR042099">
    <property type="entry name" value="ANL_N_sf"/>
</dbReference>
<dbReference type="PANTHER" id="PTHR43767">
    <property type="entry name" value="LONG-CHAIN-FATTY-ACID--COA LIGASE"/>
    <property type="match status" value="1"/>
</dbReference>